<sequence length="323" mass="35853">MAAKATHLLLLLLPRLSLLSSGRRCCHRCCSISSCYTFPSLSTAFYSSSYRTTPAPLARLSSSRFVPPPSSAFTSPSLERCFGLSTRSAPSGDDDADLGSRYIPSPSDDLDDGDESIDEWEEDEDYEPKIGDGADGGGIVLQNVPWGEHALSIAQEVLSLFGDDMKLFAFRTTPRGYIYVRIDKLSNKYGCPDMEEIESYSHEYKKRLDEAGSLGKLPDNLALEVSSPGAERLLKVPDDLSRFQDMAMVVTYVEGESINSEKTGVFFLDSVETESATCVWRLADVKENRDPQAKGRPLSRKQKDWRLKLPHAMCRKVTLHIDS</sequence>
<comment type="caution">
    <text evidence="1">The sequence shown here is derived from an EMBL/GenBank/DDBJ whole genome shotgun (WGS) entry which is preliminary data.</text>
</comment>
<evidence type="ECO:0000313" key="2">
    <source>
        <dbReference type="Proteomes" id="UP001057402"/>
    </source>
</evidence>
<evidence type="ECO:0000313" key="1">
    <source>
        <dbReference type="EMBL" id="KAI4386419.1"/>
    </source>
</evidence>
<organism evidence="1 2">
    <name type="scientific">Melastoma candidum</name>
    <dbReference type="NCBI Taxonomy" id="119954"/>
    <lineage>
        <taxon>Eukaryota</taxon>
        <taxon>Viridiplantae</taxon>
        <taxon>Streptophyta</taxon>
        <taxon>Embryophyta</taxon>
        <taxon>Tracheophyta</taxon>
        <taxon>Spermatophyta</taxon>
        <taxon>Magnoliopsida</taxon>
        <taxon>eudicotyledons</taxon>
        <taxon>Gunneridae</taxon>
        <taxon>Pentapetalae</taxon>
        <taxon>rosids</taxon>
        <taxon>malvids</taxon>
        <taxon>Myrtales</taxon>
        <taxon>Melastomataceae</taxon>
        <taxon>Melastomatoideae</taxon>
        <taxon>Melastomateae</taxon>
        <taxon>Melastoma</taxon>
    </lineage>
</organism>
<proteinExistence type="predicted"/>
<keyword evidence="2" id="KW-1185">Reference proteome</keyword>
<dbReference type="Proteomes" id="UP001057402">
    <property type="component" value="Chromosome 2"/>
</dbReference>
<protein>
    <submittedName>
        <fullName evidence="1">Uncharacterized protein</fullName>
    </submittedName>
</protein>
<accession>A0ACB9S9B3</accession>
<gene>
    <name evidence="1" type="ORF">MLD38_004351</name>
</gene>
<dbReference type="EMBL" id="CM042881">
    <property type="protein sequence ID" value="KAI4386419.1"/>
    <property type="molecule type" value="Genomic_DNA"/>
</dbReference>
<name>A0ACB9S9B3_9MYRT</name>
<reference evidence="2" key="1">
    <citation type="journal article" date="2023" name="Front. Plant Sci.">
        <title>Chromosomal-level genome assembly of Melastoma candidum provides insights into trichome evolution.</title>
        <authorList>
            <person name="Zhong Y."/>
            <person name="Wu W."/>
            <person name="Sun C."/>
            <person name="Zou P."/>
            <person name="Liu Y."/>
            <person name="Dai S."/>
            <person name="Zhou R."/>
        </authorList>
    </citation>
    <scope>NUCLEOTIDE SEQUENCE [LARGE SCALE GENOMIC DNA]</scope>
</reference>